<keyword evidence="3" id="KW-1185">Reference proteome</keyword>
<evidence type="ECO:0000313" key="2">
    <source>
        <dbReference type="EMBL" id="CAD7629387.1"/>
    </source>
</evidence>
<dbReference type="OrthoDB" id="10523650at2759"/>
<evidence type="ECO:0000313" key="3">
    <source>
        <dbReference type="Proteomes" id="UP000759131"/>
    </source>
</evidence>
<dbReference type="Proteomes" id="UP000759131">
    <property type="component" value="Unassembled WGS sequence"/>
</dbReference>
<accession>A0A7R9KWI6</accession>
<reference evidence="2" key="1">
    <citation type="submission" date="2020-11" db="EMBL/GenBank/DDBJ databases">
        <authorList>
            <person name="Tran Van P."/>
        </authorList>
    </citation>
    <scope>NUCLEOTIDE SEQUENCE</scope>
</reference>
<gene>
    <name evidence="2" type="ORF">OSB1V03_LOCUS9804</name>
</gene>
<dbReference type="EMBL" id="OC861368">
    <property type="protein sequence ID" value="CAD7629387.1"/>
    <property type="molecule type" value="Genomic_DNA"/>
</dbReference>
<protein>
    <recommendedName>
        <fullName evidence="4">Transmembrane protein</fullName>
    </recommendedName>
</protein>
<evidence type="ECO:0000256" key="1">
    <source>
        <dbReference type="SAM" id="Phobius"/>
    </source>
</evidence>
<feature type="transmembrane region" description="Helical" evidence="1">
    <location>
        <begin position="67"/>
        <end position="88"/>
    </location>
</feature>
<feature type="non-terminal residue" evidence="2">
    <location>
        <position position="1"/>
    </location>
</feature>
<keyword evidence="1" id="KW-0812">Transmembrane</keyword>
<evidence type="ECO:0008006" key="4">
    <source>
        <dbReference type="Google" id="ProtNLM"/>
    </source>
</evidence>
<keyword evidence="1" id="KW-0472">Membrane</keyword>
<proteinExistence type="predicted"/>
<keyword evidence="1" id="KW-1133">Transmembrane helix</keyword>
<sequence length="138" mass="15614">MVYNYIEPLIQGNCLTLDLPESECECVLCGFAYKMSTQSSPQPHPPQQQSDTSLSERRLSALKVVKYLFISSLIILIIGSVVLFGLSIDSIVNISANIDTIERFGVTELAVKRTERLQQQSIYCFLFCFVELLMHILF</sequence>
<organism evidence="2">
    <name type="scientific">Medioppia subpectinata</name>
    <dbReference type="NCBI Taxonomy" id="1979941"/>
    <lineage>
        <taxon>Eukaryota</taxon>
        <taxon>Metazoa</taxon>
        <taxon>Ecdysozoa</taxon>
        <taxon>Arthropoda</taxon>
        <taxon>Chelicerata</taxon>
        <taxon>Arachnida</taxon>
        <taxon>Acari</taxon>
        <taxon>Acariformes</taxon>
        <taxon>Sarcoptiformes</taxon>
        <taxon>Oribatida</taxon>
        <taxon>Brachypylina</taxon>
        <taxon>Oppioidea</taxon>
        <taxon>Oppiidae</taxon>
        <taxon>Medioppia</taxon>
    </lineage>
</organism>
<name>A0A7R9KWI6_9ACAR</name>
<dbReference type="EMBL" id="CAJPIZ010006793">
    <property type="protein sequence ID" value="CAG2109817.1"/>
    <property type="molecule type" value="Genomic_DNA"/>
</dbReference>
<dbReference type="AlphaFoldDB" id="A0A7R9KWI6"/>